<gene>
    <name evidence="3" type="ORF">IQ251_15175</name>
</gene>
<feature type="chain" id="PRO_5036701284" description="Secreted protein" evidence="2">
    <location>
        <begin position="29"/>
        <end position="264"/>
    </location>
</feature>
<evidence type="ECO:0000256" key="2">
    <source>
        <dbReference type="SAM" id="SignalP"/>
    </source>
</evidence>
<evidence type="ECO:0000256" key="1">
    <source>
        <dbReference type="SAM" id="MobiDB-lite"/>
    </source>
</evidence>
<dbReference type="Proteomes" id="UP000598360">
    <property type="component" value="Unassembled WGS sequence"/>
</dbReference>
<dbReference type="RefSeq" id="WP_193929240.1">
    <property type="nucleotide sequence ID" value="NZ_JADEYC010000025.1"/>
</dbReference>
<keyword evidence="4" id="KW-1185">Reference proteome</keyword>
<keyword evidence="2" id="KW-0732">Signal</keyword>
<organism evidence="3 4">
    <name type="scientific">Saccharopolyspora montiporae</name>
    <dbReference type="NCBI Taxonomy" id="2781240"/>
    <lineage>
        <taxon>Bacteria</taxon>
        <taxon>Bacillati</taxon>
        <taxon>Actinomycetota</taxon>
        <taxon>Actinomycetes</taxon>
        <taxon>Pseudonocardiales</taxon>
        <taxon>Pseudonocardiaceae</taxon>
        <taxon>Saccharopolyspora</taxon>
    </lineage>
</organism>
<comment type="caution">
    <text evidence="3">The sequence shown here is derived from an EMBL/GenBank/DDBJ whole genome shotgun (WGS) entry which is preliminary data.</text>
</comment>
<name>A0A929BD00_9PSEU</name>
<reference evidence="3" key="1">
    <citation type="submission" date="2020-10" db="EMBL/GenBank/DDBJ databases">
        <title>Diversity and distribution of actinomycetes associated with coral in the coast of Hainan.</title>
        <authorList>
            <person name="Li F."/>
        </authorList>
    </citation>
    <scope>NUCLEOTIDE SEQUENCE</scope>
    <source>
        <strain evidence="3">HNM0983</strain>
    </source>
</reference>
<evidence type="ECO:0000313" key="3">
    <source>
        <dbReference type="EMBL" id="MBE9375793.1"/>
    </source>
</evidence>
<dbReference type="EMBL" id="JADEYC010000025">
    <property type="protein sequence ID" value="MBE9375793.1"/>
    <property type="molecule type" value="Genomic_DNA"/>
</dbReference>
<evidence type="ECO:0000313" key="4">
    <source>
        <dbReference type="Proteomes" id="UP000598360"/>
    </source>
</evidence>
<protein>
    <recommendedName>
        <fullName evidence="5">Secreted protein</fullName>
    </recommendedName>
</protein>
<feature type="region of interest" description="Disordered" evidence="1">
    <location>
        <begin position="245"/>
        <end position="264"/>
    </location>
</feature>
<evidence type="ECO:0008006" key="5">
    <source>
        <dbReference type="Google" id="ProtNLM"/>
    </source>
</evidence>
<accession>A0A929BD00</accession>
<proteinExistence type="predicted"/>
<sequence>MHPWTTRTVKAAVVAAGFAAVGTGTAAAADEPELTKPDLSSVPDEIGFKAPINACSMQEQPGFGSTKAPCADAELYAKSPNLVKKVGTDITRAGHGVADELRAEGPLLTPEKPSRITGHLVNGAAEIEQATKARPTVGGSATPDHLGLLTEHTENAELLDAEIGPRGPQHSGTSALDTAVELTAAQGYSTEPVAEPVGAVMPLLENNPLQTSREPVTVEPLEETVPAAQNAPVVSELDDAANSLVDGAGRELGNALPDQPAPLG</sequence>
<dbReference type="AlphaFoldDB" id="A0A929BD00"/>
<feature type="signal peptide" evidence="2">
    <location>
        <begin position="1"/>
        <end position="28"/>
    </location>
</feature>